<proteinExistence type="predicted"/>
<evidence type="ECO:0000256" key="3">
    <source>
        <dbReference type="ARBA" id="ARBA00022692"/>
    </source>
</evidence>
<dbReference type="InterPro" id="IPR008969">
    <property type="entry name" value="CarboxyPept-like_regulatory"/>
</dbReference>
<feature type="region of interest" description="Disordered" evidence="6">
    <location>
        <begin position="617"/>
        <end position="642"/>
    </location>
</feature>
<dbReference type="Gene3D" id="2.60.40.1120">
    <property type="entry name" value="Carboxypeptidase-like, regulatory domain"/>
    <property type="match status" value="1"/>
</dbReference>
<feature type="compositionally biased region" description="Basic and acidic residues" evidence="6">
    <location>
        <begin position="697"/>
        <end position="710"/>
    </location>
</feature>
<dbReference type="GO" id="GO:0044718">
    <property type="term" value="P:siderophore transmembrane transport"/>
    <property type="evidence" value="ECO:0007669"/>
    <property type="project" value="TreeGrafter"/>
</dbReference>
<evidence type="ECO:0000256" key="1">
    <source>
        <dbReference type="ARBA" id="ARBA00004571"/>
    </source>
</evidence>
<dbReference type="InterPro" id="IPR036942">
    <property type="entry name" value="Beta-barrel_TonB_sf"/>
</dbReference>
<organism evidence="8">
    <name type="scientific">marine metagenome</name>
    <dbReference type="NCBI Taxonomy" id="408172"/>
    <lineage>
        <taxon>unclassified sequences</taxon>
        <taxon>metagenomes</taxon>
        <taxon>ecological metagenomes</taxon>
    </lineage>
</organism>
<dbReference type="EMBL" id="UINC01010715">
    <property type="protein sequence ID" value="SVA47563.1"/>
    <property type="molecule type" value="Genomic_DNA"/>
</dbReference>
<keyword evidence="5" id="KW-0998">Cell outer membrane</keyword>
<dbReference type="PANTHER" id="PTHR30069">
    <property type="entry name" value="TONB-DEPENDENT OUTER MEMBRANE RECEPTOR"/>
    <property type="match status" value="1"/>
</dbReference>
<keyword evidence="4" id="KW-0472">Membrane</keyword>
<evidence type="ECO:0000313" key="8">
    <source>
        <dbReference type="EMBL" id="SVA47563.1"/>
    </source>
</evidence>
<feature type="compositionally biased region" description="Low complexity" evidence="6">
    <location>
        <begin position="687"/>
        <end position="696"/>
    </location>
</feature>
<dbReference type="SUPFAM" id="SSF49464">
    <property type="entry name" value="Carboxypeptidase regulatory domain-like"/>
    <property type="match status" value="1"/>
</dbReference>
<protein>
    <recommendedName>
        <fullName evidence="7">TonB-dependent transporter Oar-like beta-barrel domain-containing protein</fullName>
    </recommendedName>
</protein>
<keyword evidence="3" id="KW-0812">Transmembrane</keyword>
<dbReference type="GO" id="GO:0015344">
    <property type="term" value="F:siderophore uptake transmembrane transporter activity"/>
    <property type="evidence" value="ECO:0007669"/>
    <property type="project" value="TreeGrafter"/>
</dbReference>
<dbReference type="InterPro" id="IPR039426">
    <property type="entry name" value="TonB-dep_rcpt-like"/>
</dbReference>
<gene>
    <name evidence="8" type="ORF">METZ01_LOCUS100417</name>
</gene>
<evidence type="ECO:0000256" key="5">
    <source>
        <dbReference type="ARBA" id="ARBA00023237"/>
    </source>
</evidence>
<accession>A0A381W6P5</accession>
<evidence type="ECO:0000256" key="6">
    <source>
        <dbReference type="SAM" id="MobiDB-lite"/>
    </source>
</evidence>
<dbReference type="PANTHER" id="PTHR30069:SF46">
    <property type="entry name" value="OAR PROTEIN"/>
    <property type="match status" value="1"/>
</dbReference>
<dbReference type="Gene3D" id="2.40.170.20">
    <property type="entry name" value="TonB-dependent receptor, beta-barrel domain"/>
    <property type="match status" value="1"/>
</dbReference>
<dbReference type="Pfam" id="PF25183">
    <property type="entry name" value="OMP_b-brl_4"/>
    <property type="match status" value="1"/>
</dbReference>
<feature type="region of interest" description="Disordered" evidence="6">
    <location>
        <begin position="687"/>
        <end position="710"/>
    </location>
</feature>
<reference evidence="8" key="1">
    <citation type="submission" date="2018-05" db="EMBL/GenBank/DDBJ databases">
        <authorList>
            <person name="Lanie J.A."/>
            <person name="Ng W.-L."/>
            <person name="Kazmierczak K.M."/>
            <person name="Andrzejewski T.M."/>
            <person name="Davidsen T.M."/>
            <person name="Wayne K.J."/>
            <person name="Tettelin H."/>
            <person name="Glass J.I."/>
            <person name="Rusch D."/>
            <person name="Podicherti R."/>
            <person name="Tsui H.-C.T."/>
            <person name="Winkler M.E."/>
        </authorList>
    </citation>
    <scope>NUCLEOTIDE SEQUENCE</scope>
</reference>
<dbReference type="GO" id="GO:0009279">
    <property type="term" value="C:cell outer membrane"/>
    <property type="evidence" value="ECO:0007669"/>
    <property type="project" value="UniProtKB-SubCell"/>
</dbReference>
<evidence type="ECO:0000256" key="4">
    <source>
        <dbReference type="ARBA" id="ARBA00023136"/>
    </source>
</evidence>
<dbReference type="SUPFAM" id="SSF56935">
    <property type="entry name" value="Porins"/>
    <property type="match status" value="1"/>
</dbReference>
<name>A0A381W6P5_9ZZZZ</name>
<sequence length="1076" mass="117858">MKKLYVFILTVFTSILFSQGLTTSGVNGFIKSQDGKGLVGANIVATHIPSGTQYGTTSMNNGYFVITNMKIGGPYKIAVSYIGYQDQDQSGVYLNLGQDARSDFSLSTEAIEMAGVEVTAEGDDVLNSDRTGAATFVGAEQVIQMPSIKRSTRDLTRLDPRSDGNFSFGGRNWLYNNISLDGSYFSNPFGLDDPAPGGQANAEPVSMDAVEQVTVSIAPFDVSEGGFTGAGINTVTKSGTNDLTATVYAYNRSESLVGNSIGGEEILASPELNFSQTGLSVGGPIMKDKLFFFANFEMERRTDPGTNYIADDDGNIEFGESRVSAATMDAIRQRMKDVYNYETGDYQGYNHLTDNDKMLLKLDYNLSANHNLMFRYNMLRSYRDLGPHGFVLSHNNTGRGPNTSSLPFENSGYRINNNLDSYALELNSRFGSNIANKFFFSSNKFRDFREAKSVDFPTIEIGENGVTYTTVGHEPFSIHNILDQDVMQITNNLSYFMGSHTLTGGVTYEKFKFFNSFNIFRHGVFFLDASWAQFLGGTTFSSIDAFLASTSPDSASQSDFAGMAGSGPFKGEIIEVGQMSFYGQDEVSINEKLKVTAGLRVDIPQYFTEPVANPFSTDSLSLKDENDDPETIDQAKLPDPTPLLSPRLGFNYDVAGDRSFQIRGGVGVFTGRLPFVWIGNVISNPGNNPNIPGDGSNSDHETDSGEGRHVDGKSVLQQSFDLNAMVDDFKWPQVMTTNVAVDKALAGDMLATVELVYSKDLNAIYMRNADLVDPVRTLADGRPYFGGVGVNELNSFYPGSGEGVYVIDNVDEGSSMTFTAQLRKRFGFGLNTSLAYTYLDAKNNLQSTEIASVLFQSQPVQGDPNNPNLGYAQFGMKQRIIASATYTRAWNETMSTNVGMFFEMGEGNQYVYSGGNRYSFTYGGDVNGDGVGGNDLIYIPSSASEINLTNSSDWAALDAFIAQDKYLSKHRGEIAERNGLLNEWFTNLDLRVLQNIGIAGQKFQVSLDILNFGNLINDGWGVRQTANPAALTPLVLDSWNDAGEPVFSFTGPESTFTDDLGEFSRWRLQLGFRYIF</sequence>
<dbReference type="AlphaFoldDB" id="A0A381W6P5"/>
<dbReference type="Pfam" id="PF13620">
    <property type="entry name" value="CarboxypepD_reg"/>
    <property type="match status" value="1"/>
</dbReference>
<evidence type="ECO:0000259" key="7">
    <source>
        <dbReference type="Pfam" id="PF25183"/>
    </source>
</evidence>
<feature type="domain" description="TonB-dependent transporter Oar-like beta-barrel" evidence="7">
    <location>
        <begin position="235"/>
        <end position="1016"/>
    </location>
</feature>
<comment type="subcellular location">
    <subcellularLocation>
        <location evidence="1">Cell outer membrane</location>
        <topology evidence="1">Multi-pass membrane protein</topology>
    </subcellularLocation>
</comment>
<keyword evidence="2" id="KW-0813">Transport</keyword>
<evidence type="ECO:0000256" key="2">
    <source>
        <dbReference type="ARBA" id="ARBA00022448"/>
    </source>
</evidence>
<dbReference type="InterPro" id="IPR057601">
    <property type="entry name" value="Oar-like_b-barrel"/>
</dbReference>